<dbReference type="STRING" id="1227077.SAMN04515668_4136"/>
<proteinExistence type="predicted"/>
<keyword evidence="3" id="KW-1185">Reference proteome</keyword>
<reference evidence="3" key="1">
    <citation type="submission" date="2016-10" db="EMBL/GenBank/DDBJ databases">
        <authorList>
            <person name="Varghese N."/>
            <person name="Submissions S."/>
        </authorList>
    </citation>
    <scope>NUCLEOTIDE SEQUENCE [LARGE SCALE GENOMIC DNA]</scope>
    <source>
        <strain evidence="3">OR362-8,ATCC BAA-1266,JCM 13504</strain>
    </source>
</reference>
<feature type="transmembrane region" description="Helical" evidence="1">
    <location>
        <begin position="37"/>
        <end position="63"/>
    </location>
</feature>
<dbReference type="AlphaFoldDB" id="A0A1I6B0X0"/>
<feature type="transmembrane region" description="Helical" evidence="1">
    <location>
        <begin position="75"/>
        <end position="96"/>
    </location>
</feature>
<organism evidence="2 3">
    <name type="scientific">Hymenobacter arizonensis</name>
    <name type="common">Siccationidurans arizonensis</name>
    <dbReference type="NCBI Taxonomy" id="1227077"/>
    <lineage>
        <taxon>Bacteria</taxon>
        <taxon>Pseudomonadati</taxon>
        <taxon>Bacteroidota</taxon>
        <taxon>Cytophagia</taxon>
        <taxon>Cytophagales</taxon>
        <taxon>Hymenobacteraceae</taxon>
        <taxon>Hymenobacter</taxon>
    </lineage>
</organism>
<evidence type="ECO:0000313" key="2">
    <source>
        <dbReference type="EMBL" id="SFQ74519.1"/>
    </source>
</evidence>
<evidence type="ECO:0000256" key="1">
    <source>
        <dbReference type="SAM" id="Phobius"/>
    </source>
</evidence>
<keyword evidence="1" id="KW-0472">Membrane</keyword>
<protein>
    <recommendedName>
        <fullName evidence="4">Transmembrane protein</fullName>
    </recommendedName>
</protein>
<evidence type="ECO:0008006" key="4">
    <source>
        <dbReference type="Google" id="ProtNLM"/>
    </source>
</evidence>
<dbReference type="OrthoDB" id="883130at2"/>
<dbReference type="RefSeq" id="WP_143080307.1">
    <property type="nucleotide sequence ID" value="NZ_FOXS01000006.1"/>
</dbReference>
<keyword evidence="1" id="KW-1133">Transmembrane helix</keyword>
<dbReference type="EMBL" id="FOXS01000006">
    <property type="protein sequence ID" value="SFQ74519.1"/>
    <property type="molecule type" value="Genomic_DNA"/>
</dbReference>
<accession>A0A1I6B0X0</accession>
<sequence>MPTSHSHLHPQSAVPSLSRLGRFLAGAQVLKETLSMIFLGLPLVKAAPLVLLSALPGVVLYLLHWHLALGRAGRVFAAVVWGFTLLDELWGLFLFQELDSPTRAQIRMLHWSYFLGLSFIVLALGELGWRWQIRRVRARRNVHHQAMLAGRQRR</sequence>
<dbReference type="Proteomes" id="UP000199029">
    <property type="component" value="Unassembled WGS sequence"/>
</dbReference>
<feature type="transmembrane region" description="Helical" evidence="1">
    <location>
        <begin position="108"/>
        <end position="129"/>
    </location>
</feature>
<name>A0A1I6B0X0_HYMAR</name>
<evidence type="ECO:0000313" key="3">
    <source>
        <dbReference type="Proteomes" id="UP000199029"/>
    </source>
</evidence>
<gene>
    <name evidence="2" type="ORF">SAMN04515668_4136</name>
</gene>
<keyword evidence="1" id="KW-0812">Transmembrane</keyword>